<dbReference type="GO" id="GO:0000976">
    <property type="term" value="F:transcription cis-regulatory region binding"/>
    <property type="evidence" value="ECO:0007669"/>
    <property type="project" value="TreeGrafter"/>
</dbReference>
<evidence type="ECO:0000256" key="3">
    <source>
        <dbReference type="ARBA" id="ARBA00023163"/>
    </source>
</evidence>
<evidence type="ECO:0000313" key="7">
    <source>
        <dbReference type="Proteomes" id="UP000441399"/>
    </source>
</evidence>
<evidence type="ECO:0000256" key="1">
    <source>
        <dbReference type="ARBA" id="ARBA00023015"/>
    </source>
</evidence>
<accession>A0A5S9QJQ5</accession>
<dbReference type="SUPFAM" id="SSF46689">
    <property type="entry name" value="Homeodomain-like"/>
    <property type="match status" value="1"/>
</dbReference>
<keyword evidence="3" id="KW-0804">Transcription</keyword>
<dbReference type="PROSITE" id="PS50977">
    <property type="entry name" value="HTH_TETR_2"/>
    <property type="match status" value="1"/>
</dbReference>
<dbReference type="InterPro" id="IPR050109">
    <property type="entry name" value="HTH-type_TetR-like_transc_reg"/>
</dbReference>
<gene>
    <name evidence="6" type="ORF">OPDIPICF_02219</name>
</gene>
<proteinExistence type="predicted"/>
<dbReference type="InterPro" id="IPR009057">
    <property type="entry name" value="Homeodomain-like_sf"/>
</dbReference>
<feature type="domain" description="HTH tetR-type" evidence="5">
    <location>
        <begin position="11"/>
        <end position="71"/>
    </location>
</feature>
<dbReference type="InterPro" id="IPR001647">
    <property type="entry name" value="HTH_TetR"/>
</dbReference>
<dbReference type="GO" id="GO:0003700">
    <property type="term" value="F:DNA-binding transcription factor activity"/>
    <property type="evidence" value="ECO:0007669"/>
    <property type="project" value="TreeGrafter"/>
</dbReference>
<dbReference type="SUPFAM" id="SSF48498">
    <property type="entry name" value="Tetracyclin repressor-like, C-terminal domain"/>
    <property type="match status" value="1"/>
</dbReference>
<dbReference type="Gene3D" id="1.10.357.10">
    <property type="entry name" value="Tetracycline Repressor, domain 2"/>
    <property type="match status" value="1"/>
</dbReference>
<sequence length="193" mass="21629">MTKNVGRPRSQAADESILSAADTIFFRMPYQDVSMEAIAGEAGVSKATLYRRWPSKATLAVAILMRTVEKQVVADKKKPYRQLLIENLHGLRGMLMSDYADVIVSVIAEAQHNASLRALFYSRFLRPVQAFGDADLEKAIANGEVQDFVDKDLVFDQMFGLFYYRLLVAHKEITDDEIETIVDAFLTIAGVEC</sequence>
<evidence type="ECO:0000256" key="2">
    <source>
        <dbReference type="ARBA" id="ARBA00023125"/>
    </source>
</evidence>
<dbReference type="Pfam" id="PF16859">
    <property type="entry name" value="TetR_C_11"/>
    <property type="match status" value="1"/>
</dbReference>
<reference evidence="6 7" key="1">
    <citation type="submission" date="2019-11" db="EMBL/GenBank/DDBJ databases">
        <authorList>
            <person name="Holert J."/>
        </authorList>
    </citation>
    <scope>NUCLEOTIDE SEQUENCE [LARGE SCALE GENOMIC DNA]</scope>
    <source>
        <strain evidence="6">SB11_3</strain>
    </source>
</reference>
<dbReference type="InterPro" id="IPR036271">
    <property type="entry name" value="Tet_transcr_reg_TetR-rel_C_sf"/>
</dbReference>
<protein>
    <submittedName>
        <fullName evidence="6">Putative HTH-type transcriptional regulator</fullName>
    </submittedName>
</protein>
<dbReference type="PRINTS" id="PR00455">
    <property type="entry name" value="HTHTETR"/>
</dbReference>
<dbReference type="Gene3D" id="1.10.10.60">
    <property type="entry name" value="Homeodomain-like"/>
    <property type="match status" value="1"/>
</dbReference>
<keyword evidence="2 4" id="KW-0238">DNA-binding</keyword>
<dbReference type="PANTHER" id="PTHR30055">
    <property type="entry name" value="HTH-TYPE TRANSCRIPTIONAL REGULATOR RUTR"/>
    <property type="match status" value="1"/>
</dbReference>
<dbReference type="InterPro" id="IPR011075">
    <property type="entry name" value="TetR_C"/>
</dbReference>
<dbReference type="OrthoDB" id="9796019at2"/>
<feature type="DNA-binding region" description="H-T-H motif" evidence="4">
    <location>
        <begin position="34"/>
        <end position="53"/>
    </location>
</feature>
<name>A0A5S9QJQ5_9GAMM</name>
<dbReference type="Pfam" id="PF00440">
    <property type="entry name" value="TetR_N"/>
    <property type="match status" value="1"/>
</dbReference>
<evidence type="ECO:0000313" key="6">
    <source>
        <dbReference type="EMBL" id="CAA0119101.1"/>
    </source>
</evidence>
<evidence type="ECO:0000259" key="5">
    <source>
        <dbReference type="PROSITE" id="PS50977"/>
    </source>
</evidence>
<keyword evidence="1" id="KW-0805">Transcription regulation</keyword>
<evidence type="ECO:0000256" key="4">
    <source>
        <dbReference type="PROSITE-ProRule" id="PRU00335"/>
    </source>
</evidence>
<dbReference type="PANTHER" id="PTHR30055:SF148">
    <property type="entry name" value="TETR-FAMILY TRANSCRIPTIONAL REGULATOR"/>
    <property type="match status" value="1"/>
</dbReference>
<dbReference type="Proteomes" id="UP000441399">
    <property type="component" value="Unassembled WGS sequence"/>
</dbReference>
<dbReference type="AlphaFoldDB" id="A0A5S9QJQ5"/>
<dbReference type="EMBL" id="CACSIO010000034">
    <property type="protein sequence ID" value="CAA0119101.1"/>
    <property type="molecule type" value="Genomic_DNA"/>
</dbReference>
<keyword evidence="7" id="KW-1185">Reference proteome</keyword>
<organism evidence="6 7">
    <name type="scientific">BD1-7 clade bacterium</name>
    <dbReference type="NCBI Taxonomy" id="2029982"/>
    <lineage>
        <taxon>Bacteria</taxon>
        <taxon>Pseudomonadati</taxon>
        <taxon>Pseudomonadota</taxon>
        <taxon>Gammaproteobacteria</taxon>
        <taxon>Cellvibrionales</taxon>
        <taxon>Spongiibacteraceae</taxon>
        <taxon>BD1-7 clade</taxon>
    </lineage>
</organism>